<reference evidence="2" key="1">
    <citation type="submission" date="2020-05" db="EMBL/GenBank/DDBJ databases">
        <title>Phylogenomic resolution of chytrid fungi.</title>
        <authorList>
            <person name="Stajich J.E."/>
            <person name="Amses K."/>
            <person name="Simmons R."/>
            <person name="Seto K."/>
            <person name="Myers J."/>
            <person name="Bonds A."/>
            <person name="Quandt C.A."/>
            <person name="Barry K."/>
            <person name="Liu P."/>
            <person name="Grigoriev I."/>
            <person name="Longcore J.E."/>
            <person name="James T.Y."/>
        </authorList>
    </citation>
    <scope>NUCLEOTIDE SEQUENCE</scope>
    <source>
        <strain evidence="2">JEL0318</strain>
    </source>
</reference>
<comment type="caution">
    <text evidence="2">The sequence shown here is derived from an EMBL/GenBank/DDBJ whole genome shotgun (WGS) entry which is preliminary data.</text>
</comment>
<evidence type="ECO:0000256" key="1">
    <source>
        <dbReference type="SAM" id="MobiDB-lite"/>
    </source>
</evidence>
<feature type="region of interest" description="Disordered" evidence="1">
    <location>
        <begin position="387"/>
        <end position="481"/>
    </location>
</feature>
<evidence type="ECO:0000313" key="3">
    <source>
        <dbReference type="Proteomes" id="UP001212841"/>
    </source>
</evidence>
<evidence type="ECO:0000313" key="2">
    <source>
        <dbReference type="EMBL" id="KAJ3033053.1"/>
    </source>
</evidence>
<feature type="compositionally biased region" description="Acidic residues" evidence="1">
    <location>
        <begin position="451"/>
        <end position="470"/>
    </location>
</feature>
<protein>
    <submittedName>
        <fullName evidence="2">Uncharacterized protein</fullName>
    </submittedName>
</protein>
<feature type="region of interest" description="Disordered" evidence="1">
    <location>
        <begin position="26"/>
        <end position="58"/>
    </location>
</feature>
<dbReference type="AlphaFoldDB" id="A0AAD5S2G6"/>
<sequence length="623" mass="68645">MTSHSPNALTKDVPLSVFGDLATTITSASPRQSTDTPFTHRRASTATIPPTNTPQTPAPSFITTVRAARIMNAPTTPTSAVQKASFYDSIVEKVRDGIDENVAVLEAVEEVGQRSSGSGTGRRLSVSSPNGGSPALSRRLSTVATAALWSPRPSSSQATPIPTDPPIPQPQSQSQPSRLKGLFDTIIKPSVQKSLPTAQQSKRLRSHTLPSRPAPTTKAVTKGVIFKDSPSLSEDGEGGDSESDSEEEKEKESGGPSMTELRMLHRKVMVVVDDYDRVTRERNEEHERDMLQSYRSTLQSVEEATRKAMMDEYGRLIDHEGCNQRIAQLSKENEIMKAETKRIVDMNIELTTEITSLRLYKSNAETEQTLVIKQLARRRLRNRMLRRKLKLLQPSPSPTHRLDRPSGMVGAPTSDDGDKTDVERTEGESSGVETEGETRERSGGSGIGESSGEDAYEEDSDSEFDEEDESERWCTEKRKHAKPTWNTSTISTLLSQKAPPSVIHTGDGPGVLYDGTVEEHQLEERSFPAGDGRRSGKHRKCKMEMRRLREMVSKEQGLRKYVDCLELDDVNGGFEVDVTGLQDCLREAKIDVRRGGEESVSARIANALAVHIPAPVLVLEEMD</sequence>
<feature type="compositionally biased region" description="Low complexity" evidence="1">
    <location>
        <begin position="114"/>
        <end position="128"/>
    </location>
</feature>
<feature type="compositionally biased region" description="Acidic residues" evidence="1">
    <location>
        <begin position="234"/>
        <end position="247"/>
    </location>
</feature>
<feature type="region of interest" description="Disordered" evidence="1">
    <location>
        <begin position="110"/>
        <end position="259"/>
    </location>
</feature>
<feature type="non-terminal residue" evidence="2">
    <location>
        <position position="623"/>
    </location>
</feature>
<accession>A0AAD5S2G6</accession>
<feature type="compositionally biased region" description="Polar residues" evidence="1">
    <location>
        <begin position="44"/>
        <end position="55"/>
    </location>
</feature>
<dbReference type="Proteomes" id="UP001212841">
    <property type="component" value="Unassembled WGS sequence"/>
</dbReference>
<feature type="compositionally biased region" description="Basic and acidic residues" evidence="1">
    <location>
        <begin position="416"/>
        <end position="427"/>
    </location>
</feature>
<organism evidence="2 3">
    <name type="scientific">Rhizophlyctis rosea</name>
    <dbReference type="NCBI Taxonomy" id="64517"/>
    <lineage>
        <taxon>Eukaryota</taxon>
        <taxon>Fungi</taxon>
        <taxon>Fungi incertae sedis</taxon>
        <taxon>Chytridiomycota</taxon>
        <taxon>Chytridiomycota incertae sedis</taxon>
        <taxon>Chytridiomycetes</taxon>
        <taxon>Rhizophlyctidales</taxon>
        <taxon>Rhizophlyctidaceae</taxon>
        <taxon>Rhizophlyctis</taxon>
    </lineage>
</organism>
<feature type="compositionally biased region" description="Polar residues" evidence="1">
    <location>
        <begin position="191"/>
        <end position="201"/>
    </location>
</feature>
<keyword evidence="3" id="KW-1185">Reference proteome</keyword>
<proteinExistence type="predicted"/>
<name>A0AAD5S2G6_9FUNG</name>
<feature type="compositionally biased region" description="Polar residues" evidence="1">
    <location>
        <begin position="26"/>
        <end position="37"/>
    </location>
</feature>
<dbReference type="EMBL" id="JADGJD010002352">
    <property type="protein sequence ID" value="KAJ3033053.1"/>
    <property type="molecule type" value="Genomic_DNA"/>
</dbReference>
<gene>
    <name evidence="2" type="ORF">HK097_004991</name>
</gene>